<evidence type="ECO:0000313" key="3">
    <source>
        <dbReference type="Proteomes" id="UP001207918"/>
    </source>
</evidence>
<evidence type="ECO:0000256" key="1">
    <source>
        <dbReference type="SAM" id="MobiDB-lite"/>
    </source>
</evidence>
<dbReference type="EMBL" id="JAGGJA010000005">
    <property type="protein sequence ID" value="MCW9707085.1"/>
    <property type="molecule type" value="Genomic_DNA"/>
</dbReference>
<dbReference type="Gene3D" id="2.30.110.10">
    <property type="entry name" value="Electron Transport, Fmn-binding Protein, Chain A"/>
    <property type="match status" value="1"/>
</dbReference>
<dbReference type="InterPro" id="IPR024747">
    <property type="entry name" value="Pyridox_Oxase-rel"/>
</dbReference>
<dbReference type="Pfam" id="PF12900">
    <property type="entry name" value="Pyridox_ox_2"/>
    <property type="match status" value="1"/>
</dbReference>
<protein>
    <submittedName>
        <fullName evidence="2">Pyridoxamine 5'-phosphate oxidase family protein</fullName>
    </submittedName>
</protein>
<dbReference type="RefSeq" id="WP_265765837.1">
    <property type="nucleotide sequence ID" value="NZ_JAGGJA010000005.1"/>
</dbReference>
<gene>
    <name evidence="2" type="ORF">J6I44_09465</name>
</gene>
<name>A0ABT3PMB3_9BACT</name>
<comment type="caution">
    <text evidence="2">The sequence shown here is derived from an EMBL/GenBank/DDBJ whole genome shotgun (WGS) entry which is preliminary data.</text>
</comment>
<proteinExistence type="predicted"/>
<accession>A0ABT3PMB3</accession>
<dbReference type="InterPro" id="IPR012349">
    <property type="entry name" value="Split_barrel_FMN-bd"/>
</dbReference>
<feature type="compositionally biased region" description="Basic and acidic residues" evidence="1">
    <location>
        <begin position="194"/>
        <end position="217"/>
    </location>
</feature>
<reference evidence="2 3" key="1">
    <citation type="submission" date="2021-03" db="EMBL/GenBank/DDBJ databases">
        <title>Aliifodinibius sp. nov., a new bacterium isolated from saline soil.</title>
        <authorList>
            <person name="Galisteo C."/>
            <person name="De La Haba R."/>
            <person name="Sanchez-Porro C."/>
            <person name="Ventosa A."/>
        </authorList>
    </citation>
    <scope>NUCLEOTIDE SEQUENCE [LARGE SCALE GENOMIC DNA]</scope>
    <source>
        <strain evidence="2 3">1BSP15-2V2</strain>
    </source>
</reference>
<dbReference type="PANTHER" id="PTHR34071:SF2">
    <property type="entry name" value="FLAVIN-NUCLEOTIDE-BINDING PROTEIN"/>
    <property type="match status" value="1"/>
</dbReference>
<organism evidence="2 3">
    <name type="scientific">Fodinibius salsisoli</name>
    <dbReference type="NCBI Taxonomy" id="2820877"/>
    <lineage>
        <taxon>Bacteria</taxon>
        <taxon>Pseudomonadati</taxon>
        <taxon>Balneolota</taxon>
        <taxon>Balneolia</taxon>
        <taxon>Balneolales</taxon>
        <taxon>Balneolaceae</taxon>
        <taxon>Fodinibius</taxon>
    </lineage>
</organism>
<feature type="region of interest" description="Disordered" evidence="1">
    <location>
        <begin position="189"/>
        <end position="217"/>
    </location>
</feature>
<dbReference type="Proteomes" id="UP001207918">
    <property type="component" value="Unassembled WGS sequence"/>
</dbReference>
<dbReference type="SUPFAM" id="SSF50475">
    <property type="entry name" value="FMN-binding split barrel"/>
    <property type="match status" value="1"/>
</dbReference>
<evidence type="ECO:0000313" key="2">
    <source>
        <dbReference type="EMBL" id="MCW9707085.1"/>
    </source>
</evidence>
<sequence length="217" mass="24518">MRYPKTDKTKISRDAHRGSYDSETIHRILDHSMYCVISFCQENKPFAIPTGHVRLGHQLFVHGSAKSHFLTQLIPEKEVCISASIMDGLVLAKSGLSHSFNYRSVILFANTFVVEEQEKKRKVLKAFTEKLIPGRWEEIRKPTGHELNATKILGFDIKEASAKQRSGPPNDNRADQSLPVWAGVIPLQQQFGPPEEHAPDTDSRPLPSHIKELLDND</sequence>
<dbReference type="PANTHER" id="PTHR34071">
    <property type="entry name" value="5-NITROIMIDAZOLE ANTIBIOTICS RESISTANCE PROTEIN, NIMA-FAMILY-RELATED PROTEIN-RELATED"/>
    <property type="match status" value="1"/>
</dbReference>
<keyword evidence="3" id="KW-1185">Reference proteome</keyword>